<keyword evidence="6" id="KW-0961">Cell wall biogenesis/degradation</keyword>
<reference evidence="12 13" key="1">
    <citation type="submission" date="2017-03" db="EMBL/GenBank/DDBJ databases">
        <authorList>
            <person name="Afonso C.L."/>
            <person name="Miller P.J."/>
            <person name="Scott M.A."/>
            <person name="Spackman E."/>
            <person name="Goraichik I."/>
            <person name="Dimitrov K.M."/>
            <person name="Suarez D.L."/>
            <person name="Swayne D.E."/>
        </authorList>
    </citation>
    <scope>NUCLEOTIDE SEQUENCE [LARGE SCALE GENOMIC DNA]</scope>
    <source>
        <strain evidence="12">Genome sequencing of Nitrospira japonica strain NJ11</strain>
    </source>
</reference>
<dbReference type="KEGG" id="nja:NSJP_0344"/>
<evidence type="ECO:0000256" key="6">
    <source>
        <dbReference type="ARBA" id="ARBA00023316"/>
    </source>
</evidence>
<dbReference type="InterPro" id="IPR012338">
    <property type="entry name" value="Beta-lactam/transpept-like"/>
</dbReference>
<dbReference type="RefSeq" id="WP_197685458.1">
    <property type="nucleotide sequence ID" value="NZ_LT828648.1"/>
</dbReference>
<keyword evidence="13" id="KW-1185">Reference proteome</keyword>
<organism evidence="12 13">
    <name type="scientific">Nitrospira japonica</name>
    <dbReference type="NCBI Taxonomy" id="1325564"/>
    <lineage>
        <taxon>Bacteria</taxon>
        <taxon>Pseudomonadati</taxon>
        <taxon>Nitrospirota</taxon>
        <taxon>Nitrospiria</taxon>
        <taxon>Nitrospirales</taxon>
        <taxon>Nitrospiraceae</taxon>
        <taxon>Nitrospira</taxon>
    </lineage>
</organism>
<feature type="chain" id="PRO_5012732221" evidence="10">
    <location>
        <begin position="21"/>
        <end position="282"/>
    </location>
</feature>
<dbReference type="Pfam" id="PF00768">
    <property type="entry name" value="Peptidase_S11"/>
    <property type="match status" value="1"/>
</dbReference>
<protein>
    <submittedName>
        <fullName evidence="12">Putative D-alanyl-D-alanine carboxypeptidase</fullName>
        <ecNumber evidence="12">3.4.16.4</ecNumber>
    </submittedName>
</protein>
<feature type="active site" evidence="7">
    <location>
        <position position="124"/>
    </location>
</feature>
<name>A0A1W1I0I8_9BACT</name>
<comment type="similarity">
    <text evidence="1 9">Belongs to the peptidase S11 family.</text>
</comment>
<dbReference type="SUPFAM" id="SSF56601">
    <property type="entry name" value="beta-lactamase/transpeptidase-like"/>
    <property type="match status" value="1"/>
</dbReference>
<evidence type="ECO:0000259" key="11">
    <source>
        <dbReference type="Pfam" id="PF00768"/>
    </source>
</evidence>
<evidence type="ECO:0000256" key="3">
    <source>
        <dbReference type="ARBA" id="ARBA00022801"/>
    </source>
</evidence>
<feature type="binding site" evidence="8">
    <location>
        <position position="230"/>
    </location>
    <ligand>
        <name>substrate</name>
    </ligand>
</feature>
<dbReference type="STRING" id="1325564.NSJP_0344"/>
<dbReference type="InterPro" id="IPR018044">
    <property type="entry name" value="Peptidase_S11"/>
</dbReference>
<evidence type="ECO:0000313" key="12">
    <source>
        <dbReference type="EMBL" id="SLM46516.1"/>
    </source>
</evidence>
<evidence type="ECO:0000256" key="5">
    <source>
        <dbReference type="ARBA" id="ARBA00022984"/>
    </source>
</evidence>
<dbReference type="Proteomes" id="UP000192042">
    <property type="component" value="Chromosome I"/>
</dbReference>
<feature type="signal peptide" evidence="10">
    <location>
        <begin position="1"/>
        <end position="20"/>
    </location>
</feature>
<dbReference type="GO" id="GO:0006508">
    <property type="term" value="P:proteolysis"/>
    <property type="evidence" value="ECO:0007669"/>
    <property type="project" value="InterPro"/>
</dbReference>
<dbReference type="AlphaFoldDB" id="A0A1W1I0I8"/>
<evidence type="ECO:0000256" key="2">
    <source>
        <dbReference type="ARBA" id="ARBA00022729"/>
    </source>
</evidence>
<evidence type="ECO:0000313" key="13">
    <source>
        <dbReference type="Proteomes" id="UP000192042"/>
    </source>
</evidence>
<sequence>MEWRFLVGSLSAALVMTAGAAWPCAAFEQDARAGPPDRPAVHASALYLVELGSGRVLFEKDAARRLPPASLTKIMTALVALETASPDQVVQVDGRALVHRSSLKLHAGEQFLLRDLLTAMLVTSANDACEAVAWHVGGDADRFVMMMNERARALGLADTHFVNACGFDAPGHFSTAADLAALTGKALQAPEFSMMVRTVVREISSVDGKRQVSLHSTNELLLDPDVNGVKTGYTSKAGRCLIASMFKDGHRLLLVGMNVTDRWEQATRLLRYGHAVLQQSSN</sequence>
<dbReference type="GO" id="GO:0071555">
    <property type="term" value="P:cell wall organization"/>
    <property type="evidence" value="ECO:0007669"/>
    <property type="project" value="UniProtKB-KW"/>
</dbReference>
<keyword evidence="5" id="KW-0573">Peptidoglycan synthesis</keyword>
<evidence type="ECO:0000256" key="8">
    <source>
        <dbReference type="PIRSR" id="PIRSR618044-2"/>
    </source>
</evidence>
<keyword evidence="12" id="KW-0645">Protease</keyword>
<dbReference type="GO" id="GO:0009252">
    <property type="term" value="P:peptidoglycan biosynthetic process"/>
    <property type="evidence" value="ECO:0007669"/>
    <property type="project" value="UniProtKB-KW"/>
</dbReference>
<keyword evidence="4" id="KW-0133">Cell shape</keyword>
<proteinExistence type="inferred from homology"/>
<dbReference type="GO" id="GO:0008360">
    <property type="term" value="P:regulation of cell shape"/>
    <property type="evidence" value="ECO:0007669"/>
    <property type="project" value="UniProtKB-KW"/>
</dbReference>
<dbReference type="PANTHER" id="PTHR21581:SF6">
    <property type="entry name" value="TRAFFICKING PROTEIN PARTICLE COMPLEX SUBUNIT 12"/>
    <property type="match status" value="1"/>
</dbReference>
<evidence type="ECO:0000256" key="7">
    <source>
        <dbReference type="PIRSR" id="PIRSR618044-1"/>
    </source>
</evidence>
<evidence type="ECO:0000256" key="1">
    <source>
        <dbReference type="ARBA" id="ARBA00007164"/>
    </source>
</evidence>
<gene>
    <name evidence="12" type="ORF">NSJP_0344</name>
</gene>
<dbReference type="EC" id="3.4.16.4" evidence="12"/>
<dbReference type="Gene3D" id="3.40.710.10">
    <property type="entry name" value="DD-peptidase/beta-lactamase superfamily"/>
    <property type="match status" value="1"/>
</dbReference>
<feature type="active site" description="Proton acceptor" evidence="7">
    <location>
        <position position="73"/>
    </location>
</feature>
<dbReference type="PRINTS" id="PR00725">
    <property type="entry name" value="DADACBPTASE1"/>
</dbReference>
<feature type="active site" description="Acyl-ester intermediate" evidence="7">
    <location>
        <position position="70"/>
    </location>
</feature>
<evidence type="ECO:0000256" key="4">
    <source>
        <dbReference type="ARBA" id="ARBA00022960"/>
    </source>
</evidence>
<keyword evidence="3 12" id="KW-0378">Hydrolase</keyword>
<evidence type="ECO:0000256" key="9">
    <source>
        <dbReference type="RuleBase" id="RU004016"/>
    </source>
</evidence>
<accession>A0A1W1I0I8</accession>
<keyword evidence="2 10" id="KW-0732">Signal</keyword>
<dbReference type="InterPro" id="IPR001967">
    <property type="entry name" value="Peptidase_S11_N"/>
</dbReference>
<dbReference type="PANTHER" id="PTHR21581">
    <property type="entry name" value="D-ALANYL-D-ALANINE CARBOXYPEPTIDASE"/>
    <property type="match status" value="1"/>
</dbReference>
<dbReference type="GO" id="GO:0009002">
    <property type="term" value="F:serine-type D-Ala-D-Ala carboxypeptidase activity"/>
    <property type="evidence" value="ECO:0007669"/>
    <property type="project" value="UniProtKB-EC"/>
</dbReference>
<keyword evidence="12" id="KW-0121">Carboxypeptidase</keyword>
<evidence type="ECO:0000256" key="10">
    <source>
        <dbReference type="SAM" id="SignalP"/>
    </source>
</evidence>
<feature type="domain" description="Peptidase S11 D-alanyl-D-alanine carboxypeptidase A N-terminal" evidence="11">
    <location>
        <begin position="37"/>
        <end position="259"/>
    </location>
</feature>
<dbReference type="EMBL" id="LT828648">
    <property type="protein sequence ID" value="SLM46516.1"/>
    <property type="molecule type" value="Genomic_DNA"/>
</dbReference>